<protein>
    <submittedName>
        <fullName evidence="1">Uncharacterized protein</fullName>
    </submittedName>
</protein>
<dbReference type="EMBL" id="JAUEPR010000068">
    <property type="protein sequence ID" value="KAK0468712.1"/>
    <property type="molecule type" value="Genomic_DNA"/>
</dbReference>
<dbReference type="AlphaFoldDB" id="A0AA39NN40"/>
<organism evidence="1 2">
    <name type="scientific">Armillaria novae-zelandiae</name>
    <dbReference type="NCBI Taxonomy" id="153914"/>
    <lineage>
        <taxon>Eukaryota</taxon>
        <taxon>Fungi</taxon>
        <taxon>Dikarya</taxon>
        <taxon>Basidiomycota</taxon>
        <taxon>Agaricomycotina</taxon>
        <taxon>Agaricomycetes</taxon>
        <taxon>Agaricomycetidae</taxon>
        <taxon>Agaricales</taxon>
        <taxon>Marasmiineae</taxon>
        <taxon>Physalacriaceae</taxon>
        <taxon>Armillaria</taxon>
    </lineage>
</organism>
<evidence type="ECO:0000313" key="1">
    <source>
        <dbReference type="EMBL" id="KAK0468712.1"/>
    </source>
</evidence>
<accession>A0AA39NN40</accession>
<keyword evidence="2" id="KW-1185">Reference proteome</keyword>
<comment type="caution">
    <text evidence="1">The sequence shown here is derived from an EMBL/GenBank/DDBJ whole genome shotgun (WGS) entry which is preliminary data.</text>
</comment>
<evidence type="ECO:0000313" key="2">
    <source>
        <dbReference type="Proteomes" id="UP001175227"/>
    </source>
</evidence>
<proteinExistence type="predicted"/>
<dbReference type="Proteomes" id="UP001175227">
    <property type="component" value="Unassembled WGS sequence"/>
</dbReference>
<sequence length="157" mass="17332">MYEGKWDVIDSKVIVTIPTIIHESVSQELNRCVHTYKQAHNLQVGGSDLPVYNGVKILDLNIFDVSDPNEDGYGIAHLQSSWWEEGTAGQRLEHGPTARQPPVPRTLDQCGIPMDIRDRLAMSGCVTAMRIEAGLGTNRGRICPCQWVGADATLVTF</sequence>
<gene>
    <name evidence="1" type="ORF">IW261DRAFT_1426222</name>
</gene>
<name>A0AA39NN40_9AGAR</name>
<reference evidence="1" key="1">
    <citation type="submission" date="2023-06" db="EMBL/GenBank/DDBJ databases">
        <authorList>
            <consortium name="Lawrence Berkeley National Laboratory"/>
            <person name="Ahrendt S."/>
            <person name="Sahu N."/>
            <person name="Indic B."/>
            <person name="Wong-Bajracharya J."/>
            <person name="Merenyi Z."/>
            <person name="Ke H.-M."/>
            <person name="Monk M."/>
            <person name="Kocsube S."/>
            <person name="Drula E."/>
            <person name="Lipzen A."/>
            <person name="Balint B."/>
            <person name="Henrissat B."/>
            <person name="Andreopoulos B."/>
            <person name="Martin F.M."/>
            <person name="Harder C.B."/>
            <person name="Rigling D."/>
            <person name="Ford K.L."/>
            <person name="Foster G.D."/>
            <person name="Pangilinan J."/>
            <person name="Papanicolaou A."/>
            <person name="Barry K."/>
            <person name="LaButti K."/>
            <person name="Viragh M."/>
            <person name="Koriabine M."/>
            <person name="Yan M."/>
            <person name="Riley R."/>
            <person name="Champramary S."/>
            <person name="Plett K.L."/>
            <person name="Tsai I.J."/>
            <person name="Slot J."/>
            <person name="Sipos G."/>
            <person name="Plett J."/>
            <person name="Nagy L.G."/>
            <person name="Grigoriev I.V."/>
        </authorList>
    </citation>
    <scope>NUCLEOTIDE SEQUENCE</scope>
    <source>
        <strain evidence="1">ICMP 16352</strain>
    </source>
</reference>